<keyword evidence="5 8" id="KW-0862">Zinc</keyword>
<protein>
    <recommendedName>
        <fullName evidence="8">Probable replication restart protein PriA</fullName>
    </recommendedName>
    <alternativeName>
        <fullName evidence="8">Putative ATP-dependent DNA helicase PriA</fullName>
    </alternativeName>
</protein>
<dbReference type="InterPro" id="IPR027417">
    <property type="entry name" value="P-loop_NTPase"/>
</dbReference>
<evidence type="ECO:0000256" key="8">
    <source>
        <dbReference type="HAMAP-Rule" id="MF_00983"/>
    </source>
</evidence>
<accession>A0A917X0V6</accession>
<dbReference type="GO" id="GO:0003677">
    <property type="term" value="F:DNA binding"/>
    <property type="evidence" value="ECO:0007669"/>
    <property type="project" value="UniProtKB-UniRule"/>
</dbReference>
<dbReference type="InterPro" id="IPR005259">
    <property type="entry name" value="PriA"/>
</dbReference>
<evidence type="ECO:0000256" key="6">
    <source>
        <dbReference type="ARBA" id="ARBA00022840"/>
    </source>
</evidence>
<reference evidence="11" key="2">
    <citation type="submission" date="2020-09" db="EMBL/GenBank/DDBJ databases">
        <authorList>
            <person name="Sun Q."/>
            <person name="Ohkuma M."/>
        </authorList>
    </citation>
    <scope>NUCLEOTIDE SEQUENCE</scope>
    <source>
        <strain evidence="11">JCM 19831</strain>
    </source>
</reference>
<sequence>MPPADPSRSWTGRPASSAPSPAAPRPATVLTSDDVVIPATSAVAGAREAPIDPLASIESTGGEAPALFPESAVAPRGAARAGKARKAAAERPAAAELPIARVCVDTPLPHLDRPFDYLVPADADAAARPGVRVRIRFAGQLVDGVLLDRTAASGHDGRLAFLDRVVSPEVAAAPEVVALAREIADRYAGTLSDVLRLAVPPRHAKTEAAPVPDPPPAWAGTVAPDGWGRYPAGAAFLRALGDGRAPRAVWTALPGEDWPARLAEAAAACLAGGRGALLVVPDARDLDRVDGALTRVLGGTAHHVALSAALGPAERYRRFLAAARGRARIVAGTRAAAFAPVAGLGLVAIWDDGDDLHAEPRAPYPHARQVLLSRAEQTGCAAVVGGFGRTAEAQQLVETNWAIEVTAGRDGLRRAMPRVITTGEHDQPREPEAVAARLPSIAWRAAREALARDAPVLIQVPRRGYIPVVACADCYTPSRCVHCAGPLALPSATEAPLCRWCGRPAANHACPECGGRRLRAAVIGARRTAEELARAFPGTPVRTSGRDEVLATVPAGASLVVATPGAEPVAAEGYGAVLLLDTWALLTRADLRGTEEALRRWLAAAALARPAARHGQVVVVAEGGLAVVQALLRFDPGWLAARELADRRELGFPPAVRMAAVTGVPAAVAELLAAAQLPAGAEVLGPVPVREPGHERMLIRTPRSAGRALGLALRAAAGVRSARKAPDPVQIQIDPLDLL</sequence>
<feature type="binding site" evidence="8">
    <location>
        <position position="510"/>
    </location>
    <ligand>
        <name>Zn(2+)</name>
        <dbReference type="ChEBI" id="CHEBI:29105"/>
        <label>1</label>
    </ligand>
</feature>
<evidence type="ECO:0000313" key="12">
    <source>
        <dbReference type="Proteomes" id="UP000642070"/>
    </source>
</evidence>
<feature type="binding site" evidence="8">
    <location>
        <position position="498"/>
    </location>
    <ligand>
        <name>Zn(2+)</name>
        <dbReference type="ChEBI" id="CHEBI:29105"/>
        <label>2</label>
    </ligand>
</feature>
<evidence type="ECO:0000256" key="2">
    <source>
        <dbReference type="ARBA" id="ARBA00022705"/>
    </source>
</evidence>
<dbReference type="InterPro" id="IPR042115">
    <property type="entry name" value="PriA_3primeBD_sf"/>
</dbReference>
<feature type="binding site" evidence="8">
    <location>
        <position position="480"/>
    </location>
    <ligand>
        <name>Zn(2+)</name>
        <dbReference type="ChEBI" id="CHEBI:29105"/>
        <label>2</label>
    </ligand>
</feature>
<evidence type="ECO:0000256" key="9">
    <source>
        <dbReference type="SAM" id="MobiDB-lite"/>
    </source>
</evidence>
<feature type="binding site" evidence="8">
    <location>
        <position position="471"/>
    </location>
    <ligand>
        <name>Zn(2+)</name>
        <dbReference type="ChEBI" id="CHEBI:29105"/>
        <label>1</label>
    </ligand>
</feature>
<dbReference type="Gene3D" id="3.40.50.300">
    <property type="entry name" value="P-loop containing nucleotide triphosphate hydrolases"/>
    <property type="match status" value="1"/>
</dbReference>
<keyword evidence="4 8" id="KW-0547">Nucleotide-binding</keyword>
<comment type="caution">
    <text evidence="8">As this protein does not have any detectable helicase domains, it probably does not have helicase activity.</text>
</comment>
<evidence type="ECO:0000256" key="3">
    <source>
        <dbReference type="ARBA" id="ARBA00022723"/>
    </source>
</evidence>
<evidence type="ECO:0000256" key="1">
    <source>
        <dbReference type="ARBA" id="ARBA00022515"/>
    </source>
</evidence>
<dbReference type="PANTHER" id="PTHR30580:SF0">
    <property type="entry name" value="PRIMOSOMAL PROTEIN N"/>
    <property type="match status" value="1"/>
</dbReference>
<evidence type="ECO:0000313" key="11">
    <source>
        <dbReference type="EMBL" id="GGM49177.1"/>
    </source>
</evidence>
<comment type="subunit">
    <text evidence="8">Component of the replication restart primosome.</text>
</comment>
<dbReference type="GO" id="GO:0006310">
    <property type="term" value="P:DNA recombination"/>
    <property type="evidence" value="ECO:0007669"/>
    <property type="project" value="InterPro"/>
</dbReference>
<dbReference type="Gene3D" id="3.40.1440.60">
    <property type="entry name" value="PriA, 3(prime) DNA-binding domain"/>
    <property type="match status" value="1"/>
</dbReference>
<evidence type="ECO:0000256" key="7">
    <source>
        <dbReference type="ARBA" id="ARBA00023125"/>
    </source>
</evidence>
<keyword evidence="12" id="KW-1185">Reference proteome</keyword>
<dbReference type="GO" id="GO:0006270">
    <property type="term" value="P:DNA replication initiation"/>
    <property type="evidence" value="ECO:0007669"/>
    <property type="project" value="TreeGrafter"/>
</dbReference>
<comment type="cofactor">
    <cofactor evidence="8">
        <name>Zn(2+)</name>
        <dbReference type="ChEBI" id="CHEBI:29105"/>
    </cofactor>
    <text evidence="8">Binds 2 zinc ions per subunit.</text>
</comment>
<organism evidence="11 12">
    <name type="scientific">Dactylosporangium sucinum</name>
    <dbReference type="NCBI Taxonomy" id="1424081"/>
    <lineage>
        <taxon>Bacteria</taxon>
        <taxon>Bacillati</taxon>
        <taxon>Actinomycetota</taxon>
        <taxon>Actinomycetes</taxon>
        <taxon>Micromonosporales</taxon>
        <taxon>Micromonosporaceae</taxon>
        <taxon>Dactylosporangium</taxon>
    </lineage>
</organism>
<keyword evidence="2 8" id="KW-0235">DNA replication</keyword>
<evidence type="ECO:0000256" key="5">
    <source>
        <dbReference type="ARBA" id="ARBA00022833"/>
    </source>
</evidence>
<gene>
    <name evidence="8 11" type="primary">priA</name>
    <name evidence="11" type="ORF">GCM10007977_058550</name>
</gene>
<dbReference type="EMBL" id="BMPI01000031">
    <property type="protein sequence ID" value="GGM49177.1"/>
    <property type="molecule type" value="Genomic_DNA"/>
</dbReference>
<dbReference type="Proteomes" id="UP000642070">
    <property type="component" value="Unassembled WGS sequence"/>
</dbReference>
<feature type="domain" description="Primosomal protein N' 3' DNA-binding" evidence="10">
    <location>
        <begin position="101"/>
        <end position="200"/>
    </location>
</feature>
<evidence type="ECO:0000256" key="4">
    <source>
        <dbReference type="ARBA" id="ARBA00022741"/>
    </source>
</evidence>
<keyword evidence="7 8" id="KW-0238">DNA-binding</keyword>
<dbReference type="PANTHER" id="PTHR30580">
    <property type="entry name" value="PRIMOSOMAL PROTEIN N"/>
    <property type="match status" value="1"/>
</dbReference>
<dbReference type="GO" id="GO:1990077">
    <property type="term" value="C:primosome complex"/>
    <property type="evidence" value="ECO:0007669"/>
    <property type="project" value="UniProtKB-UniRule"/>
</dbReference>
<comment type="function">
    <text evidence="8">Initiates the restart of stalled replication forks, which reloads the replicative helicase on sites other than the origin of replication. Recognizes and binds to abandoned replication forks and remodels them to uncover a helicase loading site. Promotes assembly of the primosome at these replication forks.</text>
</comment>
<name>A0A917X0V6_9ACTN</name>
<dbReference type="HAMAP" id="MF_00983">
    <property type="entry name" value="PriA"/>
    <property type="match status" value="1"/>
</dbReference>
<feature type="binding site" evidence="8">
    <location>
        <position position="501"/>
    </location>
    <ligand>
        <name>Zn(2+)</name>
        <dbReference type="ChEBI" id="CHEBI:29105"/>
        <label>2</label>
    </ligand>
</feature>
<keyword evidence="6 8" id="KW-0067">ATP-binding</keyword>
<feature type="binding site" evidence="8">
    <location>
        <position position="474"/>
    </location>
    <ligand>
        <name>Zn(2+)</name>
        <dbReference type="ChEBI" id="CHEBI:29105"/>
        <label>1</label>
    </ligand>
</feature>
<feature type="binding site" evidence="8">
    <location>
        <position position="513"/>
    </location>
    <ligand>
        <name>Zn(2+)</name>
        <dbReference type="ChEBI" id="CHEBI:29105"/>
        <label>1</label>
    </ligand>
</feature>
<keyword evidence="3 8" id="KW-0479">Metal-binding</keyword>
<dbReference type="GO" id="GO:0008270">
    <property type="term" value="F:zinc ion binding"/>
    <property type="evidence" value="ECO:0007669"/>
    <property type="project" value="UniProtKB-UniRule"/>
</dbReference>
<proteinExistence type="inferred from homology"/>
<dbReference type="GO" id="GO:0005524">
    <property type="term" value="F:ATP binding"/>
    <property type="evidence" value="ECO:0007669"/>
    <property type="project" value="UniProtKB-UniRule"/>
</dbReference>
<dbReference type="InterPro" id="IPR041222">
    <property type="entry name" value="PriA_3primeBD"/>
</dbReference>
<dbReference type="GO" id="GO:0006269">
    <property type="term" value="P:DNA replication, synthesis of primer"/>
    <property type="evidence" value="ECO:0007669"/>
    <property type="project" value="UniProtKB-KW"/>
</dbReference>
<evidence type="ECO:0000259" key="10">
    <source>
        <dbReference type="Pfam" id="PF17764"/>
    </source>
</evidence>
<feature type="binding site" evidence="8">
    <location>
        <position position="483"/>
    </location>
    <ligand>
        <name>Zn(2+)</name>
        <dbReference type="ChEBI" id="CHEBI:29105"/>
        <label>2</label>
    </ligand>
</feature>
<dbReference type="GO" id="GO:0006302">
    <property type="term" value="P:double-strand break repair"/>
    <property type="evidence" value="ECO:0007669"/>
    <property type="project" value="InterPro"/>
</dbReference>
<dbReference type="AlphaFoldDB" id="A0A917X0V6"/>
<dbReference type="Pfam" id="PF17764">
    <property type="entry name" value="PriA_3primeBD"/>
    <property type="match status" value="1"/>
</dbReference>
<feature type="region of interest" description="Disordered" evidence="9">
    <location>
        <begin position="1"/>
        <end position="29"/>
    </location>
</feature>
<comment type="caution">
    <text evidence="11">The sequence shown here is derived from an EMBL/GenBank/DDBJ whole genome shotgun (WGS) entry which is preliminary data.</text>
</comment>
<comment type="similarity">
    <text evidence="8">Belongs to the helicase family. PriA subfamily.</text>
</comment>
<reference evidence="11" key="1">
    <citation type="journal article" date="2014" name="Int. J. Syst. Evol. Microbiol.">
        <title>Complete genome sequence of Corynebacterium casei LMG S-19264T (=DSM 44701T), isolated from a smear-ripened cheese.</title>
        <authorList>
            <consortium name="US DOE Joint Genome Institute (JGI-PGF)"/>
            <person name="Walter F."/>
            <person name="Albersmeier A."/>
            <person name="Kalinowski J."/>
            <person name="Ruckert C."/>
        </authorList>
    </citation>
    <scope>NUCLEOTIDE SEQUENCE</scope>
    <source>
        <strain evidence="11">JCM 19831</strain>
    </source>
</reference>
<keyword evidence="1 8" id="KW-0639">Primosome</keyword>
<dbReference type="GO" id="GO:0043138">
    <property type="term" value="F:3'-5' DNA helicase activity"/>
    <property type="evidence" value="ECO:0007669"/>
    <property type="project" value="TreeGrafter"/>
</dbReference>